<evidence type="ECO:0000313" key="1">
    <source>
        <dbReference type="EMBL" id="KAK8217177.1"/>
    </source>
</evidence>
<dbReference type="Proteomes" id="UP001320706">
    <property type="component" value="Unassembled WGS sequence"/>
</dbReference>
<sequence length="834" mass="90532">MAQSYEKPQIYTVQAVYSGVSVYEMEVNAVACMKRRKDGWLNATQILKVAGVDKGKRTKVLEKEILTGHYEKVQGGYGKYQGTWISYQRGREFCRQYGVEDMLRPLLDYDMDADGATGGQQDTPTKEQAMAAQRKKFYNGGMDGRNGMQQAGGTFFSNISPMSSVALAAMNKAARINSPGARSGNPYRQSSSLSRQPSQQQIQGMNPSASQQSMMSESSFGGGPVADSAYPSQNGWRDPGQEPPRKRMRASQDDGMQNMDVDASMRSATPTEPNESFIYNQQQFADDAAVFDGDEPTTLPPLPAPQAREEEEKKALLLDLFADSGRMDYSTHPAITQLSADDLNIPLDTSANTALHWAATLARVPLLRLLIAKGANIRRGNVAGQSALISAVLVNNSWELSCFPDILELLGALIDVRDAQGRTILHHIAVSCGIKGRAPSSKYYLEALLEFLVRSASTVRSSQQDAANGEIGSQEHVVQSSRGAMSLMRFLSTIVNARDKTGNTALNLVARIGNRSIIQQLLEIKADPSIANYKGVSARDFGVGVEDGGQDVSMMSGSFLSQPPPGLDPGLESPDKAAVQPVDSTLSNGSQAEDQSQDVISCKHTPRLPTIHQDVTAKLTHPALTNMLTTNLAAHKQLLATKTAQIDALNAQIRELSAQQKQETDLYLNLQRKVKARTERRQKIANLRHVLEEKKGSAAYSGAVKRKIGDADTAVDPTGGALDQLDQENLEHALQSGMLASLPSTPQLRALLAAYERNNTHLSSASAALKSRSVELEQQYRKVIALCTGTEEERVDECLGSLIAAVESEREALGAGEVGRIREFLMKVEGVANE</sequence>
<accession>A0ACC3SJQ7</accession>
<reference evidence="1" key="1">
    <citation type="submission" date="2024-02" db="EMBL/GenBank/DDBJ databases">
        <title>Metagenome Assembled Genome of Zalaria obscura JY119.</title>
        <authorList>
            <person name="Vighnesh L."/>
            <person name="Jagadeeshwari U."/>
            <person name="Venkata Ramana C."/>
            <person name="Sasikala C."/>
        </authorList>
    </citation>
    <scope>NUCLEOTIDE SEQUENCE</scope>
    <source>
        <strain evidence="1">JY119</strain>
    </source>
</reference>
<comment type="caution">
    <text evidence="1">The sequence shown here is derived from an EMBL/GenBank/DDBJ whole genome shotgun (WGS) entry which is preliminary data.</text>
</comment>
<dbReference type="EMBL" id="JAMKPW020000006">
    <property type="protein sequence ID" value="KAK8217177.1"/>
    <property type="molecule type" value="Genomic_DNA"/>
</dbReference>
<evidence type="ECO:0000313" key="2">
    <source>
        <dbReference type="Proteomes" id="UP001320706"/>
    </source>
</evidence>
<protein>
    <submittedName>
        <fullName evidence="1">Transcriptional regulator swi6</fullName>
    </submittedName>
</protein>
<name>A0ACC3SJQ7_9PEZI</name>
<proteinExistence type="predicted"/>
<keyword evidence="2" id="KW-1185">Reference proteome</keyword>
<organism evidence="1 2">
    <name type="scientific">Zalaria obscura</name>
    <dbReference type="NCBI Taxonomy" id="2024903"/>
    <lineage>
        <taxon>Eukaryota</taxon>
        <taxon>Fungi</taxon>
        <taxon>Dikarya</taxon>
        <taxon>Ascomycota</taxon>
        <taxon>Pezizomycotina</taxon>
        <taxon>Dothideomycetes</taxon>
        <taxon>Dothideomycetidae</taxon>
        <taxon>Dothideales</taxon>
        <taxon>Zalariaceae</taxon>
        <taxon>Zalaria</taxon>
    </lineage>
</organism>
<gene>
    <name evidence="1" type="primary">SWI6</name>
    <name evidence="1" type="ORF">M8818_001429</name>
</gene>